<proteinExistence type="predicted"/>
<dbReference type="Proteomes" id="UP000051922">
    <property type="component" value="Unassembled WGS sequence"/>
</dbReference>
<evidence type="ECO:0000256" key="3">
    <source>
        <dbReference type="PROSITE-ProRule" id="PRU00023"/>
    </source>
</evidence>
<dbReference type="Gene3D" id="1.25.40.20">
    <property type="entry name" value="Ankyrin repeat-containing domain"/>
    <property type="match status" value="1"/>
</dbReference>
<dbReference type="SMART" id="SM00248">
    <property type="entry name" value="ANK"/>
    <property type="match status" value="3"/>
</dbReference>
<dbReference type="PANTHER" id="PTHR24134">
    <property type="entry name" value="ANKYRIN REPEAT-CONTAINING PROTEIN DDB_G0279043"/>
    <property type="match status" value="1"/>
</dbReference>
<evidence type="ECO:0000256" key="2">
    <source>
        <dbReference type="ARBA" id="ARBA00023043"/>
    </source>
</evidence>
<dbReference type="AlphaFoldDB" id="A0A0R1TUP8"/>
<dbReference type="PANTHER" id="PTHR24134:SF9">
    <property type="entry name" value="ANKYRIN REPEAT AND SOCS BOX PROTEIN 8"/>
    <property type="match status" value="1"/>
</dbReference>
<sequence>MWGTYQQFTDFFDGNINEIDKESGFTLLIASMVNQEMLTDKMEIIRFLLDNGADVNLFSQFEHQNALHVLFLSSETPNVDYLMTVVEQLVERGIDINARDKDGAVPIKYLVTNDFLPLHENEVLYRYLLDHGANPYLKDVSGKSPVDYAKKLQFRSDFLDVVSEYEANGN</sequence>
<dbReference type="PROSITE" id="PS50088">
    <property type="entry name" value="ANK_REPEAT"/>
    <property type="match status" value="1"/>
</dbReference>
<keyword evidence="2 3" id="KW-0040">ANK repeat</keyword>
<feature type="repeat" description="ANK" evidence="3">
    <location>
        <begin position="62"/>
        <end position="101"/>
    </location>
</feature>
<accession>A0A0R1TUP8</accession>
<gene>
    <name evidence="4" type="ORF">FC50_GL001859</name>
</gene>
<evidence type="ECO:0000313" key="5">
    <source>
        <dbReference type="Proteomes" id="UP000051922"/>
    </source>
</evidence>
<protein>
    <submittedName>
        <fullName evidence="4">Uncharacterized protein</fullName>
    </submittedName>
</protein>
<dbReference type="PATRIC" id="fig|1423783.4.peg.1904"/>
<name>A0A0R1TUP8_9LACO</name>
<evidence type="ECO:0000313" key="4">
    <source>
        <dbReference type="EMBL" id="KRL85065.1"/>
    </source>
</evidence>
<reference evidence="4 5" key="1">
    <citation type="journal article" date="2015" name="Genome Announc.">
        <title>Expanding the biotechnology potential of lactobacilli through comparative genomics of 213 strains and associated genera.</title>
        <authorList>
            <person name="Sun Z."/>
            <person name="Harris H.M."/>
            <person name="McCann A."/>
            <person name="Guo C."/>
            <person name="Argimon S."/>
            <person name="Zhang W."/>
            <person name="Yang X."/>
            <person name="Jeffery I.B."/>
            <person name="Cooney J.C."/>
            <person name="Kagawa T.F."/>
            <person name="Liu W."/>
            <person name="Song Y."/>
            <person name="Salvetti E."/>
            <person name="Wrobel A."/>
            <person name="Rasinkangas P."/>
            <person name="Parkhill J."/>
            <person name="Rea M.C."/>
            <person name="O'Sullivan O."/>
            <person name="Ritari J."/>
            <person name="Douillard F.P."/>
            <person name="Paul Ross R."/>
            <person name="Yang R."/>
            <person name="Briner A.E."/>
            <person name="Felis G.E."/>
            <person name="de Vos W.M."/>
            <person name="Barrangou R."/>
            <person name="Klaenhammer T.R."/>
            <person name="Caufield P.W."/>
            <person name="Cui Y."/>
            <person name="Zhang H."/>
            <person name="O'Toole P.W."/>
        </authorList>
    </citation>
    <scope>NUCLEOTIDE SEQUENCE [LARGE SCALE GENOMIC DNA]</scope>
    <source>
        <strain evidence="4 5">DSM 15945</strain>
    </source>
</reference>
<dbReference type="EMBL" id="AZFJ01000054">
    <property type="protein sequence ID" value="KRL85065.1"/>
    <property type="molecule type" value="Genomic_DNA"/>
</dbReference>
<comment type="caution">
    <text evidence="4">The sequence shown here is derived from an EMBL/GenBank/DDBJ whole genome shotgun (WGS) entry which is preliminary data.</text>
</comment>
<keyword evidence="5" id="KW-1185">Reference proteome</keyword>
<dbReference type="STRING" id="1423783.FC50_GL001859"/>
<organism evidence="4 5">
    <name type="scientific">Lacticaseibacillus pantheris DSM 15945 = JCM 12539 = NBRC 106106</name>
    <dbReference type="NCBI Taxonomy" id="1423783"/>
    <lineage>
        <taxon>Bacteria</taxon>
        <taxon>Bacillati</taxon>
        <taxon>Bacillota</taxon>
        <taxon>Bacilli</taxon>
        <taxon>Lactobacillales</taxon>
        <taxon>Lactobacillaceae</taxon>
        <taxon>Lacticaseibacillus</taxon>
    </lineage>
</organism>
<keyword evidence="1" id="KW-0677">Repeat</keyword>
<evidence type="ECO:0000256" key="1">
    <source>
        <dbReference type="ARBA" id="ARBA00022737"/>
    </source>
</evidence>
<dbReference type="SUPFAM" id="SSF48403">
    <property type="entry name" value="Ankyrin repeat"/>
    <property type="match status" value="1"/>
</dbReference>
<dbReference type="InterPro" id="IPR002110">
    <property type="entry name" value="Ankyrin_rpt"/>
</dbReference>
<dbReference type="InterPro" id="IPR036770">
    <property type="entry name" value="Ankyrin_rpt-contain_sf"/>
</dbReference>